<dbReference type="RefSeq" id="WP_271205350.1">
    <property type="nucleotide sequence ID" value="NZ_BSFK01000016.1"/>
</dbReference>
<dbReference type="PANTHER" id="PTHR22777">
    <property type="entry name" value="HEMOLYSIN-RELATED"/>
    <property type="match status" value="1"/>
</dbReference>
<dbReference type="FunFam" id="3.10.580.10:FF:000002">
    <property type="entry name" value="Magnesium/cobalt efflux protein CorC"/>
    <property type="match status" value="1"/>
</dbReference>
<keyword evidence="3 4" id="KW-0129">CBS domain</keyword>
<dbReference type="InterPro" id="IPR016169">
    <property type="entry name" value="FAD-bd_PCMH_sub2"/>
</dbReference>
<evidence type="ECO:0000313" key="8">
    <source>
        <dbReference type="Proteomes" id="UP001143364"/>
    </source>
</evidence>
<dbReference type="SMART" id="SM01091">
    <property type="entry name" value="CorC_HlyC"/>
    <property type="match status" value="1"/>
</dbReference>
<dbReference type="GO" id="GO:0003677">
    <property type="term" value="F:DNA binding"/>
    <property type="evidence" value="ECO:0007669"/>
    <property type="project" value="UniProtKB-KW"/>
</dbReference>
<dbReference type="EMBL" id="BSFK01000016">
    <property type="protein sequence ID" value="GLK77506.1"/>
    <property type="molecule type" value="Genomic_DNA"/>
</dbReference>
<dbReference type="SUPFAM" id="SSF56176">
    <property type="entry name" value="FAD-binding/transporter-associated domain-like"/>
    <property type="match status" value="1"/>
</dbReference>
<dbReference type="InterPro" id="IPR044751">
    <property type="entry name" value="Ion_transp-like_CBS"/>
</dbReference>
<feature type="domain" description="CBS" evidence="6">
    <location>
        <begin position="159"/>
        <end position="216"/>
    </location>
</feature>
<organism evidence="7 8">
    <name type="scientific">Methylopila jiangsuensis</name>
    <dbReference type="NCBI Taxonomy" id="586230"/>
    <lineage>
        <taxon>Bacteria</taxon>
        <taxon>Pseudomonadati</taxon>
        <taxon>Pseudomonadota</taxon>
        <taxon>Alphaproteobacteria</taxon>
        <taxon>Hyphomicrobiales</taxon>
        <taxon>Methylopilaceae</taxon>
        <taxon>Methylopila</taxon>
    </lineage>
</organism>
<dbReference type="SMART" id="SM00116">
    <property type="entry name" value="CBS"/>
    <property type="match status" value="2"/>
</dbReference>
<evidence type="ECO:0000256" key="3">
    <source>
        <dbReference type="ARBA" id="ARBA00023122"/>
    </source>
</evidence>
<dbReference type="PROSITE" id="PS51371">
    <property type="entry name" value="CBS"/>
    <property type="match status" value="2"/>
</dbReference>
<dbReference type="SUPFAM" id="SSF54631">
    <property type="entry name" value="CBS-domain pair"/>
    <property type="match status" value="1"/>
</dbReference>
<dbReference type="InterPro" id="IPR036318">
    <property type="entry name" value="FAD-bd_PCMH-like_sf"/>
</dbReference>
<dbReference type="Gene3D" id="3.30.465.10">
    <property type="match status" value="1"/>
</dbReference>
<dbReference type="PANTHER" id="PTHR22777:SF27">
    <property type="entry name" value="MAGNESIUM AND COBALT EFFLUX PROTEIN CORC"/>
    <property type="match status" value="1"/>
</dbReference>
<dbReference type="CDD" id="cd04590">
    <property type="entry name" value="CBS_pair_CorC_HlyC_assoc"/>
    <property type="match status" value="1"/>
</dbReference>
<evidence type="ECO:0000256" key="2">
    <source>
        <dbReference type="ARBA" id="ARBA00022737"/>
    </source>
</evidence>
<gene>
    <name evidence="7" type="ORF">GCM10008171_27600</name>
</gene>
<protein>
    <submittedName>
        <fullName evidence="7">DNA-binding protein</fullName>
    </submittedName>
</protein>
<evidence type="ECO:0000259" key="6">
    <source>
        <dbReference type="PROSITE" id="PS51371"/>
    </source>
</evidence>
<evidence type="ECO:0000256" key="5">
    <source>
        <dbReference type="SAM" id="MobiDB-lite"/>
    </source>
</evidence>
<feature type="region of interest" description="Disordered" evidence="5">
    <location>
        <begin position="1"/>
        <end position="23"/>
    </location>
</feature>
<sequence length="330" mass="34793">MSSSDHSSRDRASQTHDGEARPDSWVDRIRSFVGLGAAPTLREALAEAIEDPADDASVTPQERVLLRNVLGLHDTRVDDVMVPRTEIKAAPADISFAELLQAFLVAGHSRLPVHHGSLDEPAGMVHIKDALGRIAGASGPEGLPAGAIDFSARIGDLDLIRPVIYAPPSMTVMDLLARMQSQHVHLALVVDEYGGVDGLVSIEDLVETIVGDIEDEHDDAVEARIAPDGAGGFVADARASLEDVAEAVGPSFDVSDFIDDVDTIGGLIVTLAGRVPAQGDVIAGPGGRLIEVLDANPRRVVSVRISRPERDPERDGDESDTSGRDAANAA</sequence>
<dbReference type="AlphaFoldDB" id="A0A9W6JH36"/>
<dbReference type="InterPro" id="IPR000644">
    <property type="entry name" value="CBS_dom"/>
</dbReference>
<reference evidence="7" key="1">
    <citation type="journal article" date="2014" name="Int. J. Syst. Evol. Microbiol.">
        <title>Complete genome sequence of Corynebacterium casei LMG S-19264T (=DSM 44701T), isolated from a smear-ripened cheese.</title>
        <authorList>
            <consortium name="US DOE Joint Genome Institute (JGI-PGF)"/>
            <person name="Walter F."/>
            <person name="Albersmeier A."/>
            <person name="Kalinowski J."/>
            <person name="Ruckert C."/>
        </authorList>
    </citation>
    <scope>NUCLEOTIDE SEQUENCE</scope>
    <source>
        <strain evidence="7">VKM B-2555</strain>
    </source>
</reference>
<dbReference type="Gene3D" id="3.10.580.10">
    <property type="entry name" value="CBS-domain"/>
    <property type="match status" value="1"/>
</dbReference>
<feature type="region of interest" description="Disordered" evidence="5">
    <location>
        <begin position="303"/>
        <end position="330"/>
    </location>
</feature>
<dbReference type="GO" id="GO:0005886">
    <property type="term" value="C:plasma membrane"/>
    <property type="evidence" value="ECO:0007669"/>
    <property type="project" value="TreeGrafter"/>
</dbReference>
<dbReference type="Pfam" id="PF00571">
    <property type="entry name" value="CBS"/>
    <property type="match status" value="2"/>
</dbReference>
<dbReference type="Proteomes" id="UP001143364">
    <property type="component" value="Unassembled WGS sequence"/>
</dbReference>
<reference evidence="7" key="2">
    <citation type="submission" date="2023-01" db="EMBL/GenBank/DDBJ databases">
        <authorList>
            <person name="Sun Q."/>
            <person name="Evtushenko L."/>
        </authorList>
    </citation>
    <scope>NUCLEOTIDE SEQUENCE</scope>
    <source>
        <strain evidence="7">VKM B-2555</strain>
    </source>
</reference>
<keyword evidence="8" id="KW-1185">Reference proteome</keyword>
<evidence type="ECO:0000256" key="1">
    <source>
        <dbReference type="ARBA" id="ARBA00006446"/>
    </source>
</evidence>
<evidence type="ECO:0000256" key="4">
    <source>
        <dbReference type="PROSITE-ProRule" id="PRU00703"/>
    </source>
</evidence>
<proteinExistence type="inferred from homology"/>
<accession>A0A9W6JH36</accession>
<name>A0A9W6JH36_9HYPH</name>
<comment type="similarity">
    <text evidence="1">Belongs to the UPF0053 family. Hemolysin C subfamily.</text>
</comment>
<keyword evidence="7" id="KW-0238">DNA-binding</keyword>
<dbReference type="InterPro" id="IPR005170">
    <property type="entry name" value="Transptr-assoc_dom"/>
</dbReference>
<keyword evidence="2" id="KW-0677">Repeat</keyword>
<feature type="domain" description="CBS" evidence="6">
    <location>
        <begin position="81"/>
        <end position="141"/>
    </location>
</feature>
<comment type="caution">
    <text evidence="7">The sequence shown here is derived from an EMBL/GenBank/DDBJ whole genome shotgun (WGS) entry which is preliminary data.</text>
</comment>
<dbReference type="Pfam" id="PF03471">
    <property type="entry name" value="CorC_HlyC"/>
    <property type="match status" value="1"/>
</dbReference>
<dbReference type="InterPro" id="IPR046342">
    <property type="entry name" value="CBS_dom_sf"/>
</dbReference>
<dbReference type="GO" id="GO:0050660">
    <property type="term" value="F:flavin adenine dinucleotide binding"/>
    <property type="evidence" value="ECO:0007669"/>
    <property type="project" value="InterPro"/>
</dbReference>
<evidence type="ECO:0000313" key="7">
    <source>
        <dbReference type="EMBL" id="GLK77506.1"/>
    </source>
</evidence>